<evidence type="ECO:0000313" key="1">
    <source>
        <dbReference type="EMBL" id="KAJ1879183.1"/>
    </source>
</evidence>
<gene>
    <name evidence="1" type="ORF">LPJ66_011746</name>
</gene>
<name>A0ACC1HX73_9FUNG</name>
<keyword evidence="2" id="KW-1185">Reference proteome</keyword>
<protein>
    <submittedName>
        <fullName evidence="1">Uncharacterized protein</fullName>
    </submittedName>
</protein>
<feature type="non-terminal residue" evidence="1">
    <location>
        <position position="291"/>
    </location>
</feature>
<evidence type="ECO:0000313" key="2">
    <source>
        <dbReference type="Proteomes" id="UP001150581"/>
    </source>
</evidence>
<accession>A0ACC1HX73</accession>
<organism evidence="1 2">
    <name type="scientific">Kickxella alabastrina</name>
    <dbReference type="NCBI Taxonomy" id="61397"/>
    <lineage>
        <taxon>Eukaryota</taxon>
        <taxon>Fungi</taxon>
        <taxon>Fungi incertae sedis</taxon>
        <taxon>Zoopagomycota</taxon>
        <taxon>Kickxellomycotina</taxon>
        <taxon>Kickxellomycetes</taxon>
        <taxon>Kickxellales</taxon>
        <taxon>Kickxellaceae</taxon>
        <taxon>Kickxella</taxon>
    </lineage>
</organism>
<dbReference type="EMBL" id="JANBPG010003781">
    <property type="protein sequence ID" value="KAJ1879183.1"/>
    <property type="molecule type" value="Genomic_DNA"/>
</dbReference>
<dbReference type="Proteomes" id="UP001150581">
    <property type="component" value="Unassembled WGS sequence"/>
</dbReference>
<comment type="caution">
    <text evidence="1">The sequence shown here is derived from an EMBL/GenBank/DDBJ whole genome shotgun (WGS) entry which is preliminary data.</text>
</comment>
<sequence length="291" mass="31691">MFALSRRALQRALNAAPSITLSRPPLSRLAIARPSPPRRPISTFHMDPTPRGKLQPYLGTLKLISTVSGLVVLGIGTLYLALNHHLSAEHPISSEITDRQTRKLLRGAALREHIAPNPQVAYLFLLRALELIYAEGRLSEDHPAVQEIVVRLARAAALMGEREPAEKMLWTLWEKCQAQEGSGGCGKEGEEGVWWREQTVRVAEVLGPLVVARDARKAVALYGRALRAAKELAELDGLDELGDLGDLGAHAGELQRRDSLHVRQASLVASLGEAFALSGDTQSAQLLLKGL</sequence>
<proteinExistence type="predicted"/>
<reference evidence="1" key="1">
    <citation type="submission" date="2022-07" db="EMBL/GenBank/DDBJ databases">
        <title>Phylogenomic reconstructions and comparative analyses of Kickxellomycotina fungi.</title>
        <authorList>
            <person name="Reynolds N.K."/>
            <person name="Stajich J.E."/>
            <person name="Barry K."/>
            <person name="Grigoriev I.V."/>
            <person name="Crous P."/>
            <person name="Smith M.E."/>
        </authorList>
    </citation>
    <scope>NUCLEOTIDE SEQUENCE</scope>
    <source>
        <strain evidence="1">Benny 63K</strain>
    </source>
</reference>